<protein>
    <submittedName>
        <fullName evidence="2">Uncharacterized protein</fullName>
    </submittedName>
</protein>
<reference evidence="2 3" key="1">
    <citation type="submission" date="2024-10" db="EMBL/GenBank/DDBJ databases">
        <title>The Natural Products Discovery Center: Release of the First 8490 Sequenced Strains for Exploring Actinobacteria Biosynthetic Diversity.</title>
        <authorList>
            <person name="Kalkreuter E."/>
            <person name="Kautsar S.A."/>
            <person name="Yang D."/>
            <person name="Bader C.D."/>
            <person name="Teijaro C.N."/>
            <person name="Fluegel L."/>
            <person name="Davis C.M."/>
            <person name="Simpson J.R."/>
            <person name="Lauterbach L."/>
            <person name="Steele A.D."/>
            <person name="Gui C."/>
            <person name="Meng S."/>
            <person name="Li G."/>
            <person name="Viehrig K."/>
            <person name="Ye F."/>
            <person name="Su P."/>
            <person name="Kiefer A.F."/>
            <person name="Nichols A."/>
            <person name="Cepeda A.J."/>
            <person name="Yan W."/>
            <person name="Fan B."/>
            <person name="Jiang Y."/>
            <person name="Adhikari A."/>
            <person name="Zheng C.-J."/>
            <person name="Schuster L."/>
            <person name="Cowan T.M."/>
            <person name="Smanski M.J."/>
            <person name="Chevrette M.G."/>
            <person name="De Carvalho L.P.S."/>
            <person name="Shen B."/>
        </authorList>
    </citation>
    <scope>NUCLEOTIDE SEQUENCE [LARGE SCALE GENOMIC DNA]</scope>
    <source>
        <strain evidence="2 3">NPDC087220</strain>
    </source>
</reference>
<evidence type="ECO:0000313" key="2">
    <source>
        <dbReference type="EMBL" id="MFJ2824635.1"/>
    </source>
</evidence>
<dbReference type="RefSeq" id="WP_365516772.1">
    <property type="nucleotide sequence ID" value="NZ_JBFANW010000782.1"/>
</dbReference>
<name>A0ABW8ERT9_STRT5</name>
<evidence type="ECO:0000313" key="3">
    <source>
        <dbReference type="Proteomes" id="UP001617351"/>
    </source>
</evidence>
<feature type="region of interest" description="Disordered" evidence="1">
    <location>
        <begin position="69"/>
        <end position="102"/>
    </location>
</feature>
<keyword evidence="3" id="KW-1185">Reference proteome</keyword>
<evidence type="ECO:0000256" key="1">
    <source>
        <dbReference type="SAM" id="MobiDB-lite"/>
    </source>
</evidence>
<gene>
    <name evidence="2" type="ORF">ACIO7M_26445</name>
</gene>
<organism evidence="2 3">
    <name type="scientific">Streptomyces toxytricini</name>
    <name type="common">Actinomyces toxytricini</name>
    <dbReference type="NCBI Taxonomy" id="67369"/>
    <lineage>
        <taxon>Bacteria</taxon>
        <taxon>Bacillati</taxon>
        <taxon>Actinomycetota</taxon>
        <taxon>Actinomycetes</taxon>
        <taxon>Kitasatosporales</taxon>
        <taxon>Streptomycetaceae</taxon>
        <taxon>Streptomyces</taxon>
    </lineage>
</organism>
<sequence>MNQATREQAQHFLRQDERLVAACAFELDPGVPYPPESLLAPPEPPALSRRIEARIPRPLRQFVHAKAADPHHLRPSAAADTAHRLPDAADAPGSRTLHGAGMEGGWESAAGRFLVSRANAHGSAGGVLAVTDRRWFALTDVSPLWRSTPVMREFWEVPRQAVSALRANPRGTVQKGRMDIEFTDGSWVAVLAVPASAARPFAEASVYHR</sequence>
<dbReference type="Proteomes" id="UP001617351">
    <property type="component" value="Unassembled WGS sequence"/>
</dbReference>
<comment type="caution">
    <text evidence="2">The sequence shown here is derived from an EMBL/GenBank/DDBJ whole genome shotgun (WGS) entry which is preliminary data.</text>
</comment>
<dbReference type="EMBL" id="JBIUYY010000013">
    <property type="protein sequence ID" value="MFJ2824635.1"/>
    <property type="molecule type" value="Genomic_DNA"/>
</dbReference>
<proteinExistence type="predicted"/>
<accession>A0ABW8ERT9</accession>